<dbReference type="PANTHER" id="PTHR12940">
    <property type="entry name" value="ES-2 PROTEIN - RELATED"/>
    <property type="match status" value="1"/>
</dbReference>
<organism evidence="5">
    <name type="scientific">Menopon gallinae</name>
    <name type="common">poultry shaft louse</name>
    <dbReference type="NCBI Taxonomy" id="328185"/>
    <lineage>
        <taxon>Eukaryota</taxon>
        <taxon>Metazoa</taxon>
        <taxon>Ecdysozoa</taxon>
        <taxon>Arthropoda</taxon>
        <taxon>Hexapoda</taxon>
        <taxon>Insecta</taxon>
        <taxon>Pterygota</taxon>
        <taxon>Neoptera</taxon>
        <taxon>Paraneoptera</taxon>
        <taxon>Psocodea</taxon>
        <taxon>Troctomorpha</taxon>
        <taxon>Phthiraptera</taxon>
        <taxon>Amblycera</taxon>
        <taxon>Menoponidae</taxon>
        <taxon>Menopon</taxon>
    </lineage>
</organism>
<feature type="compositionally biased region" description="Basic and acidic residues" evidence="4">
    <location>
        <begin position="125"/>
        <end position="143"/>
    </location>
</feature>
<dbReference type="EMBL" id="JARGDH010000005">
    <property type="protein sequence ID" value="KAL0266598.1"/>
    <property type="molecule type" value="Genomic_DNA"/>
</dbReference>
<keyword evidence="3" id="KW-0539">Nucleus</keyword>
<gene>
    <name evidence="5" type="ORF">PYX00_009096</name>
</gene>
<evidence type="ECO:0000256" key="4">
    <source>
        <dbReference type="SAM" id="MobiDB-lite"/>
    </source>
</evidence>
<evidence type="ECO:0000256" key="2">
    <source>
        <dbReference type="ARBA" id="ARBA00009072"/>
    </source>
</evidence>
<feature type="compositionally biased region" description="Polar residues" evidence="4">
    <location>
        <begin position="431"/>
        <end position="441"/>
    </location>
</feature>
<reference evidence="5" key="1">
    <citation type="journal article" date="2024" name="Gigascience">
        <title>Chromosome-level genome of the poultry shaft louse Menopon gallinae provides insight into the host-switching and adaptive evolution of parasitic lice.</title>
        <authorList>
            <person name="Xu Y."/>
            <person name="Ma L."/>
            <person name="Liu S."/>
            <person name="Liang Y."/>
            <person name="Liu Q."/>
            <person name="He Z."/>
            <person name="Tian L."/>
            <person name="Duan Y."/>
            <person name="Cai W."/>
            <person name="Li H."/>
            <person name="Song F."/>
        </authorList>
    </citation>
    <scope>NUCLEOTIDE SEQUENCE</scope>
    <source>
        <strain evidence="5">Cailab_2023a</strain>
    </source>
</reference>
<comment type="subcellular location">
    <subcellularLocation>
        <location evidence="1">Nucleus</location>
    </subcellularLocation>
</comment>
<comment type="caution">
    <text evidence="5">The sequence shown here is derived from an EMBL/GenBank/DDBJ whole genome shotgun (WGS) entry which is preliminary data.</text>
</comment>
<evidence type="ECO:0000313" key="5">
    <source>
        <dbReference type="EMBL" id="KAL0266598.1"/>
    </source>
</evidence>
<feature type="compositionally biased region" description="Low complexity" evidence="4">
    <location>
        <begin position="442"/>
        <end position="459"/>
    </location>
</feature>
<comment type="similarity">
    <text evidence="2">Belongs to the ESS2 family.</text>
</comment>
<evidence type="ECO:0000256" key="3">
    <source>
        <dbReference type="ARBA" id="ARBA00023242"/>
    </source>
</evidence>
<sequence length="501" mass="56593">MSETPRPGERALSIMKLNTEVGIFKVPKVPAKRKQKILEEDQYLEEMGKIIQRDFFPDLEKLKAQNEYLDALSQNDSEKIREIYAKYSSGKRPPTERFPSPATFETPQNVRPNDPIEDISSQDNGKGKERLEKSQSNENESGKSIKGLSLDQYLNSHTSEDNESFKEIQKESVKRHKLKYAWLYKDEDAINSDFEKTLKVPSIEQQAEGQEKLLAIDTWTYKNQNHCMFVPDGMKPSEEEEAELLQKQREIVHANTSFKQVPFDERQNKDTIHELALNQAKSQEGKIGVDGKIVTCNETPKVNGFSFVRTPSPSPGVNESPLLTWGEIEGTPFRLDGGDTPYIATPGPKFRIPEIPKREKIAMALADKASESYRDRKRRAIEAARSQLSGQTPKRQSSIDRLNDMSPAAQRLASASLGRRLGTDLLLRESYTPSPRSNRTRTPFLTPSPKTPSTPRTPSGLSSPNVKLKNLIRRPTPVSVTDDLLKLPRIGANRPKASDFF</sequence>
<evidence type="ECO:0000256" key="1">
    <source>
        <dbReference type="ARBA" id="ARBA00004123"/>
    </source>
</evidence>
<dbReference type="InterPro" id="IPR019148">
    <property type="entry name" value="Nuclear_protein_DGCR14_ESS-2"/>
</dbReference>
<feature type="region of interest" description="Disordered" evidence="4">
    <location>
        <begin position="86"/>
        <end position="149"/>
    </location>
</feature>
<name>A0AAW2HAL6_9NEOP</name>
<dbReference type="PANTHER" id="PTHR12940:SF0">
    <property type="entry name" value="SPLICING FACTOR ESS-2 HOMOLOG"/>
    <property type="match status" value="1"/>
</dbReference>
<protein>
    <recommendedName>
        <fullName evidence="6">Splicing factor ESS-2 homolog</fullName>
    </recommendedName>
</protein>
<proteinExistence type="inferred from homology"/>
<feature type="region of interest" description="Disordered" evidence="4">
    <location>
        <begin position="426"/>
        <end position="474"/>
    </location>
</feature>
<evidence type="ECO:0008006" key="6">
    <source>
        <dbReference type="Google" id="ProtNLM"/>
    </source>
</evidence>
<accession>A0AAW2HAL6</accession>
<dbReference type="GO" id="GO:0071013">
    <property type="term" value="C:catalytic step 2 spliceosome"/>
    <property type="evidence" value="ECO:0007669"/>
    <property type="project" value="TreeGrafter"/>
</dbReference>
<dbReference type="Pfam" id="PF09751">
    <property type="entry name" value="Es2"/>
    <property type="match status" value="1"/>
</dbReference>
<dbReference type="AlphaFoldDB" id="A0AAW2HAL6"/>